<name>A0ABP9JI23_9ACTN</name>
<keyword evidence="3" id="KW-1185">Reference proteome</keyword>
<feature type="domain" description="DUF3152" evidence="1">
    <location>
        <begin position="5"/>
        <end position="171"/>
    </location>
</feature>
<proteinExistence type="predicted"/>
<evidence type="ECO:0000313" key="3">
    <source>
        <dbReference type="Proteomes" id="UP001501759"/>
    </source>
</evidence>
<organism evidence="2 3">
    <name type="scientific">Streptomyces siamensis</name>
    <dbReference type="NCBI Taxonomy" id="1274986"/>
    <lineage>
        <taxon>Bacteria</taxon>
        <taxon>Bacillati</taxon>
        <taxon>Actinomycetota</taxon>
        <taxon>Actinomycetes</taxon>
        <taxon>Kitasatosporales</taxon>
        <taxon>Streptomycetaceae</taxon>
        <taxon>Streptomyces</taxon>
    </lineage>
</organism>
<evidence type="ECO:0000259" key="1">
    <source>
        <dbReference type="Pfam" id="PF11350"/>
    </source>
</evidence>
<dbReference type="EMBL" id="BAABKB010000033">
    <property type="protein sequence ID" value="GAA5030615.1"/>
    <property type="molecule type" value="Genomic_DNA"/>
</dbReference>
<comment type="caution">
    <text evidence="2">The sequence shown here is derived from an EMBL/GenBank/DDBJ whole genome shotgun (WGS) entry which is preliminary data.</text>
</comment>
<dbReference type="InterPro" id="IPR022603">
    <property type="entry name" value="DUF3152"/>
</dbReference>
<evidence type="ECO:0000313" key="2">
    <source>
        <dbReference type="EMBL" id="GAA5030615.1"/>
    </source>
</evidence>
<gene>
    <name evidence="2" type="ORF">GCM10023335_71230</name>
</gene>
<accession>A0ABP9JI23</accession>
<dbReference type="SUPFAM" id="SSF55486">
    <property type="entry name" value="Metalloproteases ('zincins'), catalytic domain"/>
    <property type="match status" value="1"/>
</dbReference>
<dbReference type="RefSeq" id="WP_345656925.1">
    <property type="nucleotide sequence ID" value="NZ_BAABKB010000033.1"/>
</dbReference>
<sequence length="193" mass="21230">MEPAYPVHGPGTYTWAEGSSQRIGTGGTLMRYAVRLEDGTHLKIADVAQEIRDIFADPHGWTRQGVASFQQVDRPPYDMLITLASPDTTDKLCAQWGLDTGGEVNCGVRPNLVVNLRRWIELSPQYTGRTHAYHTLIINHEAGHDLGYGHRTCPGPGLPAPVMMQQIKGLKGCTANPYVYDDDGRFIDGPKVS</sequence>
<dbReference type="Pfam" id="PF11350">
    <property type="entry name" value="DUF3152"/>
    <property type="match status" value="1"/>
</dbReference>
<dbReference type="Proteomes" id="UP001501759">
    <property type="component" value="Unassembled WGS sequence"/>
</dbReference>
<reference evidence="3" key="1">
    <citation type="journal article" date="2019" name="Int. J. Syst. Evol. Microbiol.">
        <title>The Global Catalogue of Microorganisms (GCM) 10K type strain sequencing project: providing services to taxonomists for standard genome sequencing and annotation.</title>
        <authorList>
            <consortium name="The Broad Institute Genomics Platform"/>
            <consortium name="The Broad Institute Genome Sequencing Center for Infectious Disease"/>
            <person name="Wu L."/>
            <person name="Ma J."/>
        </authorList>
    </citation>
    <scope>NUCLEOTIDE SEQUENCE [LARGE SCALE GENOMIC DNA]</scope>
    <source>
        <strain evidence="3">JCM 18409</strain>
    </source>
</reference>
<protein>
    <recommendedName>
        <fullName evidence="1">DUF3152 domain-containing protein</fullName>
    </recommendedName>
</protein>